<evidence type="ECO:0000256" key="2">
    <source>
        <dbReference type="ARBA" id="ARBA00004673"/>
    </source>
</evidence>
<evidence type="ECO:0000256" key="8">
    <source>
        <dbReference type="ARBA" id="ARBA00023128"/>
    </source>
</evidence>
<comment type="caution">
    <text evidence="11">The sequence shown here is derived from an EMBL/GenBank/DDBJ whole genome shotgun (WGS) entry which is preliminary data.</text>
</comment>
<dbReference type="UniPathway" id="UPA00705"/>
<dbReference type="PANTHER" id="PTHR16717:SF5">
    <property type="entry name" value="CYTOCHROME C OXIDASE SUBUNIT 8, ISOFORM A"/>
    <property type="match status" value="1"/>
</dbReference>
<keyword evidence="6" id="KW-0809">Transit peptide</keyword>
<keyword evidence="4 10" id="KW-0812">Transmembrane</keyword>
<feature type="transmembrane region" description="Helical" evidence="10">
    <location>
        <begin position="40"/>
        <end position="58"/>
    </location>
</feature>
<reference evidence="11 12" key="1">
    <citation type="submission" date="2019-09" db="EMBL/GenBank/DDBJ databases">
        <title>Bird 10,000 Genomes (B10K) Project - Family phase.</title>
        <authorList>
            <person name="Zhang G."/>
        </authorList>
    </citation>
    <scope>NUCLEOTIDE SEQUENCE [LARGE SCALE GENOMIC DNA]</scope>
    <source>
        <strain evidence="11">B10K-DU-012-37</strain>
    </source>
</reference>
<comment type="pathway">
    <text evidence="2">Energy metabolism; oxidative phosphorylation.</text>
</comment>
<keyword evidence="9 10" id="KW-0472">Membrane</keyword>
<keyword evidence="5" id="KW-0999">Mitochondrion inner membrane</keyword>
<dbReference type="CDD" id="cd00930">
    <property type="entry name" value="Cyt_c_Oxidase_VIII"/>
    <property type="match status" value="1"/>
</dbReference>
<dbReference type="PANTHER" id="PTHR16717">
    <property type="entry name" value="CYTOCHROME C OXIDASE POLYPEPTIDE VIII"/>
    <property type="match status" value="1"/>
</dbReference>
<evidence type="ECO:0000313" key="11">
    <source>
        <dbReference type="EMBL" id="NWV00606.1"/>
    </source>
</evidence>
<evidence type="ECO:0000256" key="7">
    <source>
        <dbReference type="ARBA" id="ARBA00022989"/>
    </source>
</evidence>
<proteinExistence type="inferred from homology"/>
<dbReference type="InterPro" id="IPR036548">
    <property type="entry name" value="Cyt_c_oxidase_su8_sf"/>
</dbReference>
<comment type="subcellular location">
    <subcellularLocation>
        <location evidence="1">Mitochondrion inner membrane</location>
        <topology evidence="1">Single-pass membrane protein</topology>
    </subcellularLocation>
</comment>
<comment type="similarity">
    <text evidence="3">Belongs to the cytochrome c oxidase VIII family.</text>
</comment>
<keyword evidence="12" id="KW-1185">Reference proteome</keyword>
<gene>
    <name evidence="11" type="primary">Cox8a</name>
    <name evidence="11" type="ORF">UPUEPO_R14172</name>
</gene>
<evidence type="ECO:0000256" key="3">
    <source>
        <dbReference type="ARBA" id="ARBA00010117"/>
    </source>
</evidence>
<evidence type="ECO:0000256" key="10">
    <source>
        <dbReference type="SAM" id="Phobius"/>
    </source>
</evidence>
<evidence type="ECO:0000256" key="6">
    <source>
        <dbReference type="ARBA" id="ARBA00022946"/>
    </source>
</evidence>
<evidence type="ECO:0000256" key="9">
    <source>
        <dbReference type="ARBA" id="ARBA00023136"/>
    </source>
</evidence>
<keyword evidence="8" id="KW-0496">Mitochondrion</keyword>
<dbReference type="GO" id="GO:0005743">
    <property type="term" value="C:mitochondrial inner membrane"/>
    <property type="evidence" value="ECO:0007669"/>
    <property type="project" value="UniProtKB-SubCell"/>
</dbReference>
<organism evidence="11 12">
    <name type="scientific">Upupa epops</name>
    <name type="common">Eurasian hoopoe</name>
    <dbReference type="NCBI Taxonomy" id="57439"/>
    <lineage>
        <taxon>Eukaryota</taxon>
        <taxon>Metazoa</taxon>
        <taxon>Chordata</taxon>
        <taxon>Craniata</taxon>
        <taxon>Vertebrata</taxon>
        <taxon>Euteleostomi</taxon>
        <taxon>Archelosauria</taxon>
        <taxon>Archosauria</taxon>
        <taxon>Dinosauria</taxon>
        <taxon>Saurischia</taxon>
        <taxon>Theropoda</taxon>
        <taxon>Coelurosauria</taxon>
        <taxon>Aves</taxon>
        <taxon>Neognathae</taxon>
        <taxon>Neoaves</taxon>
        <taxon>Telluraves</taxon>
        <taxon>Coraciimorphae</taxon>
        <taxon>Bucerotiformes</taxon>
        <taxon>Upupidae</taxon>
        <taxon>Upupa</taxon>
    </lineage>
</organism>
<dbReference type="AlphaFoldDB" id="A0A7K6BE71"/>
<dbReference type="Gene3D" id="4.10.81.10">
    <property type="entry name" value="Cytochrome c oxidase, subunit 8"/>
    <property type="match status" value="1"/>
</dbReference>
<accession>A0A7K6BE71</accession>
<dbReference type="Proteomes" id="UP000544127">
    <property type="component" value="Unassembled WGS sequence"/>
</dbReference>
<dbReference type="FunFam" id="4.10.81.10:FF:000001">
    <property type="entry name" value="Cytochrome c oxidase subunit 8B, mitochondrial"/>
    <property type="match status" value="1"/>
</dbReference>
<feature type="non-terminal residue" evidence="11">
    <location>
        <position position="68"/>
    </location>
</feature>
<evidence type="ECO:0000313" key="12">
    <source>
        <dbReference type="Proteomes" id="UP000544127"/>
    </source>
</evidence>
<dbReference type="GO" id="GO:0045277">
    <property type="term" value="C:respiratory chain complex IV"/>
    <property type="evidence" value="ECO:0007669"/>
    <property type="project" value="InterPro"/>
</dbReference>
<sequence length="68" mass="7294">MPLPASLTRSLLRVAARPGPARRGLMSGPPEHPIGPAETVVGFATMFVACLGPAAWILSHLEDYKKRE</sequence>
<dbReference type="OrthoDB" id="8931496at2759"/>
<dbReference type="GO" id="GO:0006123">
    <property type="term" value="P:mitochondrial electron transport, cytochrome c to oxygen"/>
    <property type="evidence" value="ECO:0007669"/>
    <property type="project" value="InterPro"/>
</dbReference>
<protein>
    <submittedName>
        <fullName evidence="11">COX8A oxidase</fullName>
    </submittedName>
</protein>
<evidence type="ECO:0000256" key="1">
    <source>
        <dbReference type="ARBA" id="ARBA00004434"/>
    </source>
</evidence>
<evidence type="ECO:0000256" key="5">
    <source>
        <dbReference type="ARBA" id="ARBA00022792"/>
    </source>
</evidence>
<keyword evidence="7 10" id="KW-1133">Transmembrane helix</keyword>
<dbReference type="EMBL" id="VZRI01012996">
    <property type="protein sequence ID" value="NWV00606.1"/>
    <property type="molecule type" value="Genomic_DNA"/>
</dbReference>
<feature type="non-terminal residue" evidence="11">
    <location>
        <position position="1"/>
    </location>
</feature>
<dbReference type="Pfam" id="PF02285">
    <property type="entry name" value="COX8"/>
    <property type="match status" value="1"/>
</dbReference>
<dbReference type="InterPro" id="IPR003205">
    <property type="entry name" value="Cyt_c_oxidase_su8"/>
</dbReference>
<evidence type="ECO:0000256" key="4">
    <source>
        <dbReference type="ARBA" id="ARBA00022692"/>
    </source>
</evidence>
<dbReference type="SUPFAM" id="SSF81431">
    <property type="entry name" value="Mitochondrial cytochrome c oxidase subunit VIIIb (aka IX)"/>
    <property type="match status" value="1"/>
</dbReference>
<name>A0A7K6BE71_UPUEP</name>